<proteinExistence type="predicted"/>
<protein>
    <submittedName>
        <fullName evidence="1">Uncharacterized protein</fullName>
    </submittedName>
</protein>
<name>A0ABV7QDT6_9PSEU</name>
<dbReference type="RefSeq" id="WP_377868283.1">
    <property type="nucleotide sequence ID" value="NZ_JBHMAY010000005.1"/>
</dbReference>
<accession>A0ABV7QDT6</accession>
<comment type="caution">
    <text evidence="1">The sequence shown here is derived from an EMBL/GenBank/DDBJ whole genome shotgun (WGS) entry which is preliminary data.</text>
</comment>
<sequence length="107" mass="11538">MTRRLNEDERAVLRRILAGRPGLLAQVDRAEVVATWAPGSVSVDIEVPGAIPDGDLNGVFPRLALVEDAGEFLVWVAQGVLSGLEYATYLGEYPTSLPDAETISFPE</sequence>
<reference evidence="2" key="1">
    <citation type="journal article" date="2019" name="Int. J. Syst. Evol. Microbiol.">
        <title>The Global Catalogue of Microorganisms (GCM) 10K type strain sequencing project: providing services to taxonomists for standard genome sequencing and annotation.</title>
        <authorList>
            <consortium name="The Broad Institute Genomics Platform"/>
            <consortium name="The Broad Institute Genome Sequencing Center for Infectious Disease"/>
            <person name="Wu L."/>
            <person name="Ma J."/>
        </authorList>
    </citation>
    <scope>NUCLEOTIDE SEQUENCE [LARGE SCALE GENOMIC DNA]</scope>
    <source>
        <strain evidence="2">CGMCC 4.7682</strain>
    </source>
</reference>
<evidence type="ECO:0000313" key="2">
    <source>
        <dbReference type="Proteomes" id="UP001595764"/>
    </source>
</evidence>
<gene>
    <name evidence="1" type="ORF">ACFORO_08120</name>
</gene>
<organism evidence="1 2">
    <name type="scientific">Amycolatopsis halotolerans</name>
    <dbReference type="NCBI Taxonomy" id="330083"/>
    <lineage>
        <taxon>Bacteria</taxon>
        <taxon>Bacillati</taxon>
        <taxon>Actinomycetota</taxon>
        <taxon>Actinomycetes</taxon>
        <taxon>Pseudonocardiales</taxon>
        <taxon>Pseudonocardiaceae</taxon>
        <taxon>Amycolatopsis</taxon>
    </lineage>
</organism>
<dbReference type="EMBL" id="JBHRWI010000012">
    <property type="protein sequence ID" value="MFC3510126.1"/>
    <property type="molecule type" value="Genomic_DNA"/>
</dbReference>
<dbReference type="Proteomes" id="UP001595764">
    <property type="component" value="Unassembled WGS sequence"/>
</dbReference>
<keyword evidence="2" id="KW-1185">Reference proteome</keyword>
<evidence type="ECO:0000313" key="1">
    <source>
        <dbReference type="EMBL" id="MFC3510126.1"/>
    </source>
</evidence>